<feature type="region of interest" description="Disordered" evidence="1">
    <location>
        <begin position="123"/>
        <end position="149"/>
    </location>
</feature>
<dbReference type="PROSITE" id="PS51257">
    <property type="entry name" value="PROKAR_LIPOPROTEIN"/>
    <property type="match status" value="1"/>
</dbReference>
<name>A0A7Y4IH67_MYXXA</name>
<accession>A0A7Y4IH67</accession>
<evidence type="ECO:0008006" key="4">
    <source>
        <dbReference type="Google" id="ProtNLM"/>
    </source>
</evidence>
<reference evidence="2 3" key="1">
    <citation type="submission" date="2020-05" db="EMBL/GenBank/DDBJ databases">
        <authorList>
            <person name="Whitworth D."/>
        </authorList>
    </citation>
    <scope>NUCLEOTIDE SEQUENCE [LARGE SCALE GENOMIC DNA]</scope>
    <source>
        <strain evidence="2 3">AM005</strain>
    </source>
</reference>
<evidence type="ECO:0000313" key="3">
    <source>
        <dbReference type="Proteomes" id="UP000533080"/>
    </source>
</evidence>
<gene>
    <name evidence="2" type="ORF">HNV28_12840</name>
</gene>
<feature type="compositionally biased region" description="Basic and acidic residues" evidence="1">
    <location>
        <begin position="138"/>
        <end position="149"/>
    </location>
</feature>
<dbReference type="AlphaFoldDB" id="A0A7Y4IH67"/>
<evidence type="ECO:0000313" key="2">
    <source>
        <dbReference type="EMBL" id="NOJ79217.1"/>
    </source>
</evidence>
<dbReference type="EMBL" id="JABFNT010000034">
    <property type="protein sequence ID" value="NOJ79217.1"/>
    <property type="molecule type" value="Genomic_DNA"/>
</dbReference>
<proteinExistence type="predicted"/>
<evidence type="ECO:0000256" key="1">
    <source>
        <dbReference type="SAM" id="MobiDB-lite"/>
    </source>
</evidence>
<sequence>MNMNIRVMLRPFLGGLIAALASACGFYKWDMENTCHAVERSKARELPIKEEDVLTVAGWWAAERARSTEGKQLWKAIPSINPGSRAEIIRDSAKEAGVMDCPFADELQAAILAIDLERQQRLQKKLQKSSPADASPAPERESTKADAPL</sequence>
<organism evidence="2 3">
    <name type="scientific">Myxococcus xanthus</name>
    <dbReference type="NCBI Taxonomy" id="34"/>
    <lineage>
        <taxon>Bacteria</taxon>
        <taxon>Pseudomonadati</taxon>
        <taxon>Myxococcota</taxon>
        <taxon>Myxococcia</taxon>
        <taxon>Myxococcales</taxon>
        <taxon>Cystobacterineae</taxon>
        <taxon>Myxococcaceae</taxon>
        <taxon>Myxococcus</taxon>
    </lineage>
</organism>
<protein>
    <recommendedName>
        <fullName evidence="4">Lipoprotein</fullName>
    </recommendedName>
</protein>
<dbReference type="Proteomes" id="UP000533080">
    <property type="component" value="Unassembled WGS sequence"/>
</dbReference>
<comment type="caution">
    <text evidence="2">The sequence shown here is derived from an EMBL/GenBank/DDBJ whole genome shotgun (WGS) entry which is preliminary data.</text>
</comment>